<dbReference type="Pfam" id="PF14257">
    <property type="entry name" value="DUF4349"/>
    <property type="match status" value="1"/>
</dbReference>
<evidence type="ECO:0000256" key="2">
    <source>
        <dbReference type="SAM" id="Phobius"/>
    </source>
</evidence>
<keyword evidence="2" id="KW-0812">Transmembrane</keyword>
<sequence>MNTTPRRARRTAGLLLAATALAALASCTSSGESGTSAAVAPERAAQAPAGADAAGSANGGKAAESGPADRQAAQVSAPGVDRKLARTATLELGSDDVVAAAETIRAEVLAAGGYSGQESVSERTASLTLHVPSDKLDAVLAKLTDGGAGTVRNRGQNAEDVTEQTVDVESRIKTQRASLDRVRALLANARSVPEIVEIESEVTRREAELESLLARRDRLAGSVAMSKITVQVVRADAPVVSEPADDNSFLSALAAGWDGFLTAGGFVLRVVGYLLPFAALAAAVGWVVLRLRRRTRAEPPAAPAVPAEG</sequence>
<dbReference type="AlphaFoldDB" id="W7IP66"/>
<evidence type="ECO:0000259" key="4">
    <source>
        <dbReference type="Pfam" id="PF14257"/>
    </source>
</evidence>
<keyword evidence="5" id="KW-0449">Lipoprotein</keyword>
<feature type="transmembrane region" description="Helical" evidence="2">
    <location>
        <begin position="270"/>
        <end position="289"/>
    </location>
</feature>
<dbReference type="eggNOG" id="COG3206">
    <property type="taxonomic scope" value="Bacteria"/>
</dbReference>
<comment type="caution">
    <text evidence="5">The sequence shown here is derived from an EMBL/GenBank/DDBJ whole genome shotgun (WGS) entry which is preliminary data.</text>
</comment>
<keyword evidence="2" id="KW-1133">Transmembrane helix</keyword>
<feature type="compositionally biased region" description="Low complexity" evidence="1">
    <location>
        <begin position="37"/>
        <end position="63"/>
    </location>
</feature>
<dbReference type="RefSeq" id="WP_052022030.1">
    <property type="nucleotide sequence ID" value="NZ_AYXG01000240.1"/>
</dbReference>
<evidence type="ECO:0000313" key="5">
    <source>
        <dbReference type="EMBL" id="EWC58542.1"/>
    </source>
</evidence>
<gene>
    <name evidence="5" type="ORF">UO65_6222</name>
</gene>
<dbReference type="STRING" id="909613.UO65_6222"/>
<reference evidence="5 6" key="1">
    <citation type="journal article" date="2014" name="Genome Announc.">
        <title>Draft Genome Sequence of the Antitrypanosomally Active Sponge-Associated Bacterium Actinokineospora sp. Strain EG49.</title>
        <authorList>
            <person name="Harjes J."/>
            <person name="Ryu T."/>
            <person name="Abdelmohsen U.R."/>
            <person name="Moitinho-Silva L."/>
            <person name="Horn H."/>
            <person name="Ravasi T."/>
            <person name="Hentschel U."/>
        </authorList>
    </citation>
    <scope>NUCLEOTIDE SEQUENCE [LARGE SCALE GENOMIC DNA]</scope>
    <source>
        <strain evidence="5 6">EG49</strain>
    </source>
</reference>
<proteinExistence type="predicted"/>
<name>W7IP66_9PSEU</name>
<feature type="signal peptide" evidence="3">
    <location>
        <begin position="1"/>
        <end position="25"/>
    </location>
</feature>
<feature type="region of interest" description="Disordered" evidence="1">
    <location>
        <begin position="31"/>
        <end position="80"/>
    </location>
</feature>
<feature type="domain" description="DUF4349" evidence="4">
    <location>
        <begin position="82"/>
        <end position="289"/>
    </location>
</feature>
<dbReference type="InterPro" id="IPR025645">
    <property type="entry name" value="DUF4349"/>
</dbReference>
<accession>W7IP66</accession>
<feature type="chain" id="PRO_5039244409" evidence="3">
    <location>
        <begin position="26"/>
        <end position="309"/>
    </location>
</feature>
<organism evidence="5 6">
    <name type="scientific">Actinokineospora spheciospongiae</name>
    <dbReference type="NCBI Taxonomy" id="909613"/>
    <lineage>
        <taxon>Bacteria</taxon>
        <taxon>Bacillati</taxon>
        <taxon>Actinomycetota</taxon>
        <taxon>Actinomycetes</taxon>
        <taxon>Pseudonocardiales</taxon>
        <taxon>Pseudonocardiaceae</taxon>
        <taxon>Actinokineospora</taxon>
    </lineage>
</organism>
<evidence type="ECO:0000256" key="3">
    <source>
        <dbReference type="SAM" id="SignalP"/>
    </source>
</evidence>
<evidence type="ECO:0000256" key="1">
    <source>
        <dbReference type="SAM" id="MobiDB-lite"/>
    </source>
</evidence>
<dbReference type="PROSITE" id="PS51257">
    <property type="entry name" value="PROKAR_LIPOPROTEIN"/>
    <property type="match status" value="1"/>
</dbReference>
<evidence type="ECO:0000313" key="6">
    <source>
        <dbReference type="Proteomes" id="UP000019277"/>
    </source>
</evidence>
<protein>
    <submittedName>
        <fullName evidence="5">Putative lipoprotein</fullName>
    </submittedName>
</protein>
<keyword evidence="6" id="KW-1185">Reference proteome</keyword>
<dbReference type="EMBL" id="AYXG01000240">
    <property type="protein sequence ID" value="EWC58542.1"/>
    <property type="molecule type" value="Genomic_DNA"/>
</dbReference>
<keyword evidence="3" id="KW-0732">Signal</keyword>
<dbReference type="Proteomes" id="UP000019277">
    <property type="component" value="Unassembled WGS sequence"/>
</dbReference>
<keyword evidence="2" id="KW-0472">Membrane</keyword>